<feature type="compositionally biased region" description="Basic and acidic residues" evidence="3">
    <location>
        <begin position="1739"/>
        <end position="1754"/>
    </location>
</feature>
<feature type="domain" description="SMC hinge" evidence="4">
    <location>
        <begin position="1528"/>
        <end position="1655"/>
    </location>
</feature>
<feature type="region of interest" description="Disordered" evidence="3">
    <location>
        <begin position="431"/>
        <end position="460"/>
    </location>
</feature>
<dbReference type="Pfam" id="PF26199">
    <property type="entry name" value="Ig_SMCHD1_8th"/>
    <property type="match status" value="1"/>
</dbReference>
<evidence type="ECO:0000256" key="2">
    <source>
        <dbReference type="ARBA" id="ARBA00022454"/>
    </source>
</evidence>
<organism evidence="5 6">
    <name type="scientific">Echeneis naucrates</name>
    <name type="common">Live sharksucker</name>
    <dbReference type="NCBI Taxonomy" id="173247"/>
    <lineage>
        <taxon>Eukaryota</taxon>
        <taxon>Metazoa</taxon>
        <taxon>Chordata</taxon>
        <taxon>Craniata</taxon>
        <taxon>Vertebrata</taxon>
        <taxon>Euteleostomi</taxon>
        <taxon>Actinopterygii</taxon>
        <taxon>Neopterygii</taxon>
        <taxon>Teleostei</taxon>
        <taxon>Neoteleostei</taxon>
        <taxon>Acanthomorphata</taxon>
        <taxon>Carangaria</taxon>
        <taxon>Carangiformes</taxon>
        <taxon>Echeneidae</taxon>
        <taxon>Echeneis</taxon>
    </lineage>
</organism>
<sequence>MFNNRDHRQSDQSSNRQGSERRLLRVYDCRSGDNHNNRTELNTSGLDFNDFLQILRRQFTIHPRETFVVATTDRTVLDFDKFRALQDGTTLYLLQNGNQPLTKAMEEQINFKPHYDTMIKSGMYEYYSSEGRNSLPFAFAELIDNSLSATAKNTRTRIIELRMLFDEQFGKPAVLVLDNGCGMTSKQLNNWAVFRLSKFTRENNTFEQKGYVRPAPVFRSLNSDISYFGVGGKQAVFFIGNSVRMISKPVDSPDVHELVLSKEDFERKERNKEDIYEGNIIHRKPGDYSRVKGKDEHFLHELIKEESGKESFTAVVITGIKPEHILFLKDNFEEWTRELAHTYHYYIHGVNGNDGVHKDTNPDHSPEIDIQITMREKPPKCPRMLNLREVDDDMQTLYINAAADTFEFKAVTGQDSGRVEGIIRYHPFLYDKETYPPDPQAVQADEDEDEDDNENESLQQARGKRPIFECFWNGRLIPYTTVEDFSWCACPSKGAKVPKECYSRFSGVLFTDDRFQVTTNKLTFMDLEIRVKNKDTLFMRTYNGKGQTRGIEKEFTEWLKTCHEKLDKQVQFMRFKEIITRDDLTVKKRQHPWSVFKSIRWDGKLFKKKDLVRFKTKSYYNATVVRFLLFGDHETDVFATGGEVELPDRLKVGWPKNNPLQQNAVHPAGTAIGKVHTFQFMYQSPFQSECENLTKPGSYKLSLTTVVNDAQTTFGGRDLPSHTINFTIKEGPAVSFVVDDVKFTAHVGVLFDIPLHLKDDCNNSTMDLPSVKPVLQGSDMNVSYEGVDRSGTKFIIKGVKARGKFLNHHQSKVGKNMCSSQKTNFFPVICPPRSLHVKGNNTIIIENGNPAKFDVEIHDEAGNLAAASKLIVNCEVCGLQLVQIDCSRSGAGQLLTKKIDKKIIQGEPQYLKVHFTVPSLKSIEPVVRLLKVMPSNRVSLISLFNQDEKVLDNSMISCPAGSSLNRLTYKLYDEAGRMVPLSVEMAPTIKVSWKCEQNLQELEQGRLPDITVPKQVEERSYQVVYHNKESSMSVSFTVISLPNEPNCLKATLPQSTVKLGEILSGISEYKLFEYFVDVNVLTLCVQEMNRFVEVTGIHFQGGTPGLRKLCFTYQKYEESVDVQVTAGYPLLKLLLLYVLLQPLQVLNGRSISTPFLIQLLDKWGNPSSEEGVMLGLEPLSSTLQVNAEGKASLLVKMLICSCSTRGHYQLTFKGSFKDKPILGPSVNLTVLPNPNKPVGLTVEYDNTAMFCAKECFPVFQVTVMSDDGSPMTNFAPAAVSMWLWEGEPSGKTPPATATNLKCNKPMEKDRKNCFYFRDKEIPERATKHIIQFSVQVSQQSRLFSNQITINVVANKPAKLAPDSHPAAPVVSCDADIANRTLVQNMTLRITDCYGNPAAQNLDGWVSVCITGSPGQILPWFENKSSTWAHLLYDTLPSQSLAILENSPGEDGSVYTLSFTPVVPMANIVLTTKSKDKKLRDELIKYNIEITEITSVSCHLLREKTAEADKLLNMPRRVCTIQDNFRGQQDVLGMVGHLAWLENDNVARVISWFIRGDMDCVITKTTEAAWKIYTDTQGRQQVMPVDGIYVPTNNSPLPHLRNGQQLFDAPGNPIFARDLLIYPPDLHDMESCVKVFHNILGNAIVMDDLRSASKYRVEVVKRKMPCPTILTRNGDCISAKGKFGGQQNKAPPTVTPIFGAPIPKSYYTVKKEIGDLSQKEAEEERDTHIRSMNSPQMMQKHKDLEEKQNQLEAIERLLYSVGSEGESTKKKKKKSFDPH</sequence>
<comment type="subcellular location">
    <subcellularLocation>
        <location evidence="1">Chromosome</location>
    </subcellularLocation>
</comment>
<evidence type="ECO:0000313" key="5">
    <source>
        <dbReference type="Ensembl" id="ENSENLP00000044713.1"/>
    </source>
</evidence>
<dbReference type="Pfam" id="PF26194">
    <property type="entry name" value="Ig_SMCHD1_1st"/>
    <property type="match status" value="1"/>
</dbReference>
<feature type="compositionally biased region" description="Basic and acidic residues" evidence="3">
    <location>
        <begin position="1"/>
        <end position="10"/>
    </location>
</feature>
<dbReference type="InterPro" id="IPR010935">
    <property type="entry name" value="SMC_hinge"/>
</dbReference>
<evidence type="ECO:0000259" key="4">
    <source>
        <dbReference type="SMART" id="SM00968"/>
    </source>
</evidence>
<dbReference type="GO" id="GO:0005694">
    <property type="term" value="C:chromosome"/>
    <property type="evidence" value="ECO:0007669"/>
    <property type="project" value="UniProtKB-SubCell"/>
</dbReference>
<dbReference type="InterPro" id="IPR058617">
    <property type="entry name" value="Ig_SMCHD1_7th"/>
</dbReference>
<feature type="compositionally biased region" description="Basic residues" evidence="3">
    <location>
        <begin position="1768"/>
        <end position="1778"/>
    </location>
</feature>
<evidence type="ECO:0000256" key="1">
    <source>
        <dbReference type="ARBA" id="ARBA00004286"/>
    </source>
</evidence>
<reference evidence="5" key="1">
    <citation type="submission" date="2021-04" db="EMBL/GenBank/DDBJ databases">
        <authorList>
            <consortium name="Wellcome Sanger Institute Data Sharing"/>
        </authorList>
    </citation>
    <scope>NUCLEOTIDE SEQUENCE [LARGE SCALE GENOMIC DNA]</scope>
</reference>
<dbReference type="InterPro" id="IPR036890">
    <property type="entry name" value="HATPase_C_sf"/>
</dbReference>
<gene>
    <name evidence="5" type="primary">smchd1</name>
</gene>
<dbReference type="InterPro" id="IPR036277">
    <property type="entry name" value="SMC_hinge_sf"/>
</dbReference>
<dbReference type="SUPFAM" id="SSF55874">
    <property type="entry name" value="ATPase domain of HSP90 chaperone/DNA topoisomerase II/histidine kinase"/>
    <property type="match status" value="1"/>
</dbReference>
<dbReference type="InterPro" id="IPR055109">
    <property type="entry name" value="SMCHD1_S5"/>
</dbReference>
<dbReference type="InterPro" id="IPR058613">
    <property type="entry name" value="Ig_SMCHD1_4th"/>
</dbReference>
<dbReference type="InterPro" id="IPR058612">
    <property type="entry name" value="Ig_SMCHD1_2nd"/>
</dbReference>
<dbReference type="Gene3D" id="3.30.70.1620">
    <property type="match status" value="1"/>
</dbReference>
<dbReference type="Ensembl" id="ENSENLT00000045825.1">
    <property type="protein sequence ID" value="ENSENLP00000044713.1"/>
    <property type="gene ID" value="ENSENLG00000019034.1"/>
</dbReference>
<dbReference type="SUPFAM" id="SSF75553">
    <property type="entry name" value="Smc hinge domain"/>
    <property type="match status" value="1"/>
</dbReference>
<feature type="compositionally biased region" description="Acidic residues" evidence="3">
    <location>
        <begin position="444"/>
        <end position="455"/>
    </location>
</feature>
<dbReference type="GO" id="GO:0051276">
    <property type="term" value="P:chromosome organization"/>
    <property type="evidence" value="ECO:0007669"/>
    <property type="project" value="InterPro"/>
</dbReference>
<dbReference type="InterPro" id="IPR038892">
    <property type="entry name" value="SMCHD1"/>
</dbReference>
<dbReference type="Pfam" id="PF22899">
    <property type="entry name" value="SMCHD1_S5"/>
    <property type="match status" value="1"/>
</dbReference>
<dbReference type="GO" id="GO:0005524">
    <property type="term" value="F:ATP binding"/>
    <property type="evidence" value="ECO:0007669"/>
    <property type="project" value="InterPro"/>
</dbReference>
<dbReference type="Gene3D" id="1.20.1060.20">
    <property type="match status" value="1"/>
</dbReference>
<proteinExistence type="predicted"/>
<reference evidence="5" key="2">
    <citation type="submission" date="2025-08" db="UniProtKB">
        <authorList>
            <consortium name="Ensembl"/>
        </authorList>
    </citation>
    <scope>IDENTIFICATION</scope>
</reference>
<dbReference type="Pfam" id="PF26197">
    <property type="entry name" value="Ig_SMCHD1_5th"/>
    <property type="match status" value="1"/>
</dbReference>
<dbReference type="Pfam" id="PF06470">
    <property type="entry name" value="SMC_hinge"/>
    <property type="match status" value="1"/>
</dbReference>
<evidence type="ECO:0000313" key="6">
    <source>
        <dbReference type="Proteomes" id="UP000472264"/>
    </source>
</evidence>
<dbReference type="GO" id="GO:0006302">
    <property type="term" value="P:double-strand break repair"/>
    <property type="evidence" value="ECO:0007669"/>
    <property type="project" value="InterPro"/>
</dbReference>
<dbReference type="InterPro" id="IPR058611">
    <property type="entry name" value="Ig_SMCHD1_1st"/>
</dbReference>
<dbReference type="Gene3D" id="3.30.565.10">
    <property type="entry name" value="Histidine kinase-like ATPase, C-terminal domain"/>
    <property type="match status" value="1"/>
</dbReference>
<dbReference type="Pfam" id="PF26196">
    <property type="entry name" value="Ig_SMCHD1_4th"/>
    <property type="match status" value="1"/>
</dbReference>
<dbReference type="PANTHER" id="PTHR22640">
    <property type="entry name" value="STRUCTURAL MAINTENANCE OF CHROMOSOMES FLEXIBLE HINGE DOMAIN-CONTAINING PROTEIN 1"/>
    <property type="match status" value="1"/>
</dbReference>
<dbReference type="Pfam" id="PF13589">
    <property type="entry name" value="HATPase_c_3"/>
    <property type="match status" value="1"/>
</dbReference>
<dbReference type="Pfam" id="PF26201">
    <property type="entry name" value="Ig_SMCHD1_7th"/>
    <property type="match status" value="1"/>
</dbReference>
<dbReference type="InterPro" id="IPR058614">
    <property type="entry name" value="Ig_SMCHD1_5th"/>
</dbReference>
<evidence type="ECO:0000256" key="3">
    <source>
        <dbReference type="SAM" id="MobiDB-lite"/>
    </source>
</evidence>
<dbReference type="InterPro" id="IPR058615">
    <property type="entry name" value="Ig_SMCHD1_6th"/>
</dbReference>
<dbReference type="InterPro" id="IPR058616">
    <property type="entry name" value="Ig_SMCHD1_8th"/>
</dbReference>
<dbReference type="Proteomes" id="UP000472264">
    <property type="component" value="Chromosome 20"/>
</dbReference>
<name>A0A665WKZ3_ECHNA</name>
<protein>
    <submittedName>
        <fullName evidence="5">Structural maintenance of chromosomes flexible hinge domain containing 1</fullName>
    </submittedName>
</protein>
<dbReference type="Pfam" id="PF26198">
    <property type="entry name" value="Ig_SMCHD1_6th"/>
    <property type="match status" value="1"/>
</dbReference>
<feature type="region of interest" description="Disordered" evidence="3">
    <location>
        <begin position="1716"/>
        <end position="1778"/>
    </location>
</feature>
<dbReference type="PANTHER" id="PTHR22640:SF2">
    <property type="entry name" value="STRUCTURAL MAINTENANCE OF CHROMOSOMES FLEXIBLE HINGE DOMAIN-CONTAINING PROTEIN 1"/>
    <property type="match status" value="1"/>
</dbReference>
<feature type="compositionally biased region" description="Basic and acidic residues" evidence="3">
    <location>
        <begin position="1716"/>
        <end position="1728"/>
    </location>
</feature>
<keyword evidence="6" id="KW-1185">Reference proteome</keyword>
<dbReference type="Pfam" id="PF26195">
    <property type="entry name" value="Ig_SMCHD1_2nd"/>
    <property type="match status" value="1"/>
</dbReference>
<dbReference type="InParanoid" id="A0A665WKZ3"/>
<reference evidence="5" key="3">
    <citation type="submission" date="2025-09" db="UniProtKB">
        <authorList>
            <consortium name="Ensembl"/>
        </authorList>
    </citation>
    <scope>IDENTIFICATION</scope>
</reference>
<keyword evidence="2" id="KW-0158">Chromosome</keyword>
<dbReference type="OMA" id="PIECFNR"/>
<accession>A0A665WKZ3</accession>
<dbReference type="SMART" id="SM00968">
    <property type="entry name" value="SMC_hinge"/>
    <property type="match status" value="1"/>
</dbReference>
<feature type="region of interest" description="Disordered" evidence="3">
    <location>
        <begin position="1"/>
        <end position="22"/>
    </location>
</feature>